<dbReference type="SMART" id="SM00248">
    <property type="entry name" value="ANK"/>
    <property type="match status" value="2"/>
</dbReference>
<feature type="repeat" description="ANK" evidence="1">
    <location>
        <begin position="39"/>
        <end position="71"/>
    </location>
</feature>
<organism evidence="2 3">
    <name type="scientific">Symbiodinium natans</name>
    <dbReference type="NCBI Taxonomy" id="878477"/>
    <lineage>
        <taxon>Eukaryota</taxon>
        <taxon>Sar</taxon>
        <taxon>Alveolata</taxon>
        <taxon>Dinophyceae</taxon>
        <taxon>Suessiales</taxon>
        <taxon>Symbiodiniaceae</taxon>
        <taxon>Symbiodinium</taxon>
    </lineage>
</organism>
<dbReference type="PROSITE" id="PS50088">
    <property type="entry name" value="ANK_REPEAT"/>
    <property type="match status" value="1"/>
</dbReference>
<keyword evidence="3" id="KW-1185">Reference proteome</keyword>
<dbReference type="OrthoDB" id="4772757at2759"/>
<dbReference type="AlphaFoldDB" id="A0A812SKQ9"/>
<name>A0A812SKQ9_9DINO</name>
<dbReference type="InterPro" id="IPR036770">
    <property type="entry name" value="Ankyrin_rpt-contain_sf"/>
</dbReference>
<evidence type="ECO:0000256" key="1">
    <source>
        <dbReference type="PROSITE-ProRule" id="PRU00023"/>
    </source>
</evidence>
<dbReference type="InterPro" id="IPR002110">
    <property type="entry name" value="Ankyrin_rpt"/>
</dbReference>
<dbReference type="EMBL" id="CAJNDS010002460">
    <property type="protein sequence ID" value="CAE7485666.1"/>
    <property type="molecule type" value="Genomic_DNA"/>
</dbReference>
<protein>
    <submittedName>
        <fullName evidence="2">Ank3 protein</fullName>
    </submittedName>
</protein>
<dbReference type="InterPro" id="IPR039323">
    <property type="entry name" value="ANKRD_45/46/60"/>
</dbReference>
<reference evidence="2" key="1">
    <citation type="submission" date="2021-02" db="EMBL/GenBank/DDBJ databases">
        <authorList>
            <person name="Dougan E. K."/>
            <person name="Rhodes N."/>
            <person name="Thang M."/>
            <person name="Chan C."/>
        </authorList>
    </citation>
    <scope>NUCLEOTIDE SEQUENCE</scope>
</reference>
<dbReference type="SUPFAM" id="SSF48403">
    <property type="entry name" value="Ankyrin repeat"/>
    <property type="match status" value="1"/>
</dbReference>
<evidence type="ECO:0000313" key="3">
    <source>
        <dbReference type="Proteomes" id="UP000604046"/>
    </source>
</evidence>
<dbReference type="PANTHER" id="PTHR22677">
    <property type="entry name" value="ANKYRIN REPEAT DOMAIN-CONTAINING PROTEIN 60"/>
    <property type="match status" value="1"/>
</dbReference>
<comment type="caution">
    <text evidence="2">The sequence shown here is derived from an EMBL/GenBank/DDBJ whole genome shotgun (WGS) entry which is preliminary data.</text>
</comment>
<dbReference type="Pfam" id="PF12796">
    <property type="entry name" value="Ank_2"/>
    <property type="match status" value="1"/>
</dbReference>
<dbReference type="Gene3D" id="1.25.40.20">
    <property type="entry name" value="Ankyrin repeat-containing domain"/>
    <property type="match status" value="1"/>
</dbReference>
<keyword evidence="1" id="KW-0040">ANK repeat</keyword>
<dbReference type="PANTHER" id="PTHR22677:SF4">
    <property type="entry name" value="USHER SYNDROME TYPE-1G PROTEIN-LIKE PROTEIN"/>
    <property type="match status" value="1"/>
</dbReference>
<gene>
    <name evidence="2" type="primary">Ank3</name>
    <name evidence="2" type="ORF">SNAT2548_LOCUS27246</name>
</gene>
<dbReference type="Proteomes" id="UP000604046">
    <property type="component" value="Unassembled WGS sequence"/>
</dbReference>
<proteinExistence type="predicted"/>
<sequence length="190" mass="20552">MAAPSSAQAEQIVAAARSGAAHEVLRLLDIVDPDTTSQDGWTPLLAASAEGQVEVVQLLLNAGADSSRLKDGRSAMQLAFQAGHQGVFRLLFKTAFQVLDSTLRPGYRERLPTSPKEAAQEDPDAAVESLKQVTRRLAEAGRLEARGVPFVSRVPLVPREVEERAREEAVRGAMRQIACISAPTRRGFRV</sequence>
<dbReference type="PROSITE" id="PS50297">
    <property type="entry name" value="ANK_REP_REGION"/>
    <property type="match status" value="1"/>
</dbReference>
<evidence type="ECO:0000313" key="2">
    <source>
        <dbReference type="EMBL" id="CAE7485666.1"/>
    </source>
</evidence>
<accession>A0A812SKQ9</accession>